<dbReference type="OrthoDB" id="1906282at2759"/>
<dbReference type="EMBL" id="KK915213">
    <property type="protein sequence ID" value="KDP23267.1"/>
    <property type="molecule type" value="Genomic_DNA"/>
</dbReference>
<proteinExistence type="predicted"/>
<dbReference type="KEGG" id="jcu:105647308"/>
<evidence type="ECO:0000313" key="2">
    <source>
        <dbReference type="EMBL" id="KDP23267.1"/>
    </source>
</evidence>
<evidence type="ECO:0000256" key="1">
    <source>
        <dbReference type="SAM" id="MobiDB-lite"/>
    </source>
</evidence>
<dbReference type="STRING" id="180498.A0A067JHE4"/>
<keyword evidence="3" id="KW-1185">Reference proteome</keyword>
<dbReference type="Pfam" id="PF15264">
    <property type="entry name" value="TSSC4"/>
    <property type="match status" value="1"/>
</dbReference>
<feature type="compositionally biased region" description="Basic and acidic residues" evidence="1">
    <location>
        <begin position="48"/>
        <end position="61"/>
    </location>
</feature>
<reference evidence="2 3" key="1">
    <citation type="journal article" date="2014" name="PLoS ONE">
        <title>Global Analysis of Gene Expression Profiles in Physic Nut (Jatropha curcas L.) Seedlings Exposed to Salt Stress.</title>
        <authorList>
            <person name="Zhang L."/>
            <person name="Zhang C."/>
            <person name="Wu P."/>
            <person name="Chen Y."/>
            <person name="Li M."/>
            <person name="Jiang H."/>
            <person name="Wu G."/>
        </authorList>
    </citation>
    <scope>NUCLEOTIDE SEQUENCE [LARGE SCALE GENOMIC DNA]</scope>
    <source>
        <strain evidence="3">cv. GZQX0401</strain>
        <tissue evidence="2">Young leaves</tissue>
    </source>
</reference>
<accession>A0A067JHE4</accession>
<name>A0A067JHE4_JATCU</name>
<dbReference type="PANTHER" id="PTHR13445:SF5">
    <property type="entry name" value="PROTEIN TSSC4"/>
    <property type="match status" value="1"/>
</dbReference>
<dbReference type="AlphaFoldDB" id="A0A067JHE4"/>
<dbReference type="Proteomes" id="UP000027138">
    <property type="component" value="Unassembled WGS sequence"/>
</dbReference>
<sequence length="429" mass="48281">MASSEAMDDSFRVRVEKIFGSLKSSSQQPSSLQSTLWSLNDDEVEKREWRRDAGASDRDDVPCSSSFNELKRDRKKNFRRALAEDLDELDGDDDEESNTLRRRRVGSDGVDEWDIRSSIGLDRTLDNEEEEDEYDKVASGRENAGERLYMKNVTNQESYLNIHNVLPKSLRGTKDPRANLMKAKIRLQEDEAEAPEQNSHLYCDTEVKELCVKPSHENGSQVRSILKRKDNSSDSKPHKRVTFDPVCDTVCEEEATKKVENISMGSSSLNSVRSDGEYMSSQNAYGVPDYLRNPSKYTCYSFNSSSEVEEKSNTQACMDFLELVKGLKSTGSESELKDATTDLHKPVTFIPRKKVGHANAINYCSKVDKHDGNRSSQQNVLPVGIAAGDSQELEAGVMEEDDPETNAMIKSDSSQKANRIYRTKSSSDE</sequence>
<dbReference type="PANTHER" id="PTHR13445">
    <property type="entry name" value="TUMOR SUPPRESSING SUBTRANSFERABLE CANDIDATE 4 TSSC4"/>
    <property type="match status" value="1"/>
</dbReference>
<evidence type="ECO:0000313" key="3">
    <source>
        <dbReference type="Proteomes" id="UP000027138"/>
    </source>
</evidence>
<organism evidence="2 3">
    <name type="scientific">Jatropha curcas</name>
    <name type="common">Barbados nut</name>
    <dbReference type="NCBI Taxonomy" id="180498"/>
    <lineage>
        <taxon>Eukaryota</taxon>
        <taxon>Viridiplantae</taxon>
        <taxon>Streptophyta</taxon>
        <taxon>Embryophyta</taxon>
        <taxon>Tracheophyta</taxon>
        <taxon>Spermatophyta</taxon>
        <taxon>Magnoliopsida</taxon>
        <taxon>eudicotyledons</taxon>
        <taxon>Gunneridae</taxon>
        <taxon>Pentapetalae</taxon>
        <taxon>rosids</taxon>
        <taxon>fabids</taxon>
        <taxon>Malpighiales</taxon>
        <taxon>Euphorbiaceae</taxon>
        <taxon>Crotonoideae</taxon>
        <taxon>Jatropheae</taxon>
        <taxon>Jatropha</taxon>
    </lineage>
</organism>
<protein>
    <submittedName>
        <fullName evidence="2">Uncharacterized protein</fullName>
    </submittedName>
</protein>
<feature type="region of interest" description="Disordered" evidence="1">
    <location>
        <begin position="391"/>
        <end position="429"/>
    </location>
</feature>
<feature type="region of interest" description="Disordered" evidence="1">
    <location>
        <begin position="48"/>
        <end position="67"/>
    </location>
</feature>
<gene>
    <name evidence="2" type="ORF">JCGZ_23100</name>
</gene>
<dbReference type="InterPro" id="IPR029338">
    <property type="entry name" value="TSSC4"/>
</dbReference>